<evidence type="ECO:0000313" key="2">
    <source>
        <dbReference type="Proteomes" id="UP000499080"/>
    </source>
</evidence>
<dbReference type="Proteomes" id="UP000499080">
    <property type="component" value="Unassembled WGS sequence"/>
</dbReference>
<sequence length="121" mass="14246">MHKAAFQRPVFPRVSSAFRVITCRRSSKNRCGSWACKCICGFPRYGGKQIAHQRKRERARRCHCVRSLERCRDICKAMRRDIETARLIEFHRPQSTSTNLERLEVWPSHTPLEQGLKVVYD</sequence>
<organism evidence="1 2">
    <name type="scientific">Araneus ventricosus</name>
    <name type="common">Orbweaver spider</name>
    <name type="synonym">Epeira ventricosa</name>
    <dbReference type="NCBI Taxonomy" id="182803"/>
    <lineage>
        <taxon>Eukaryota</taxon>
        <taxon>Metazoa</taxon>
        <taxon>Ecdysozoa</taxon>
        <taxon>Arthropoda</taxon>
        <taxon>Chelicerata</taxon>
        <taxon>Arachnida</taxon>
        <taxon>Araneae</taxon>
        <taxon>Araneomorphae</taxon>
        <taxon>Entelegynae</taxon>
        <taxon>Araneoidea</taxon>
        <taxon>Araneidae</taxon>
        <taxon>Araneus</taxon>
    </lineage>
</organism>
<protein>
    <submittedName>
        <fullName evidence="1">Uncharacterized protein</fullName>
    </submittedName>
</protein>
<name>A0A4Y2GJ28_ARAVE</name>
<proteinExistence type="predicted"/>
<keyword evidence="2" id="KW-1185">Reference proteome</keyword>
<evidence type="ECO:0000313" key="1">
    <source>
        <dbReference type="EMBL" id="GBM52044.1"/>
    </source>
</evidence>
<accession>A0A4Y2GJ28</accession>
<dbReference type="AlphaFoldDB" id="A0A4Y2GJ28"/>
<reference evidence="1 2" key="1">
    <citation type="journal article" date="2019" name="Sci. Rep.">
        <title>Orb-weaving spider Araneus ventricosus genome elucidates the spidroin gene catalogue.</title>
        <authorList>
            <person name="Kono N."/>
            <person name="Nakamura H."/>
            <person name="Ohtoshi R."/>
            <person name="Moran D.A.P."/>
            <person name="Shinohara A."/>
            <person name="Yoshida Y."/>
            <person name="Fujiwara M."/>
            <person name="Mori M."/>
            <person name="Tomita M."/>
            <person name="Arakawa K."/>
        </authorList>
    </citation>
    <scope>NUCLEOTIDE SEQUENCE [LARGE SCALE GENOMIC DNA]</scope>
</reference>
<dbReference type="EMBL" id="BGPR01001362">
    <property type="protein sequence ID" value="GBM52044.1"/>
    <property type="molecule type" value="Genomic_DNA"/>
</dbReference>
<gene>
    <name evidence="1" type="ORF">AVEN_238109_1</name>
</gene>
<comment type="caution">
    <text evidence="1">The sequence shown here is derived from an EMBL/GenBank/DDBJ whole genome shotgun (WGS) entry which is preliminary data.</text>
</comment>